<dbReference type="Proteomes" id="UP000297496">
    <property type="component" value="Unassembled WGS sequence"/>
</dbReference>
<organism evidence="2 3">
    <name type="scientific">Nocardioides eburneiflavus</name>
    <dbReference type="NCBI Taxonomy" id="2518372"/>
    <lineage>
        <taxon>Bacteria</taxon>
        <taxon>Bacillati</taxon>
        <taxon>Actinomycetota</taxon>
        <taxon>Actinomycetes</taxon>
        <taxon>Propionibacteriales</taxon>
        <taxon>Nocardioidaceae</taxon>
        <taxon>Nocardioides</taxon>
    </lineage>
</organism>
<feature type="transmembrane region" description="Helical" evidence="1">
    <location>
        <begin position="145"/>
        <end position="162"/>
    </location>
</feature>
<feature type="transmembrane region" description="Helical" evidence="1">
    <location>
        <begin position="199"/>
        <end position="217"/>
    </location>
</feature>
<dbReference type="Pfam" id="PF14329">
    <property type="entry name" value="DUF4386"/>
    <property type="match status" value="1"/>
</dbReference>
<dbReference type="InterPro" id="IPR025495">
    <property type="entry name" value="DUF4386"/>
</dbReference>
<comment type="caution">
    <text evidence="2">The sequence shown here is derived from an EMBL/GenBank/DDBJ whole genome shotgun (WGS) entry which is preliminary data.</text>
</comment>
<dbReference type="AlphaFoldDB" id="A0A4Z1CMP4"/>
<keyword evidence="3" id="KW-1185">Reference proteome</keyword>
<name>A0A4Z1CMP4_9ACTN</name>
<dbReference type="RefSeq" id="WP_135839876.1">
    <property type="nucleotide sequence ID" value="NZ_SRRO01000001.1"/>
</dbReference>
<keyword evidence="1" id="KW-0812">Transmembrane</keyword>
<keyword evidence="1" id="KW-0472">Membrane</keyword>
<feature type="transmembrane region" description="Helical" evidence="1">
    <location>
        <begin position="56"/>
        <end position="77"/>
    </location>
</feature>
<feature type="transmembrane region" description="Helical" evidence="1">
    <location>
        <begin position="12"/>
        <end position="32"/>
    </location>
</feature>
<evidence type="ECO:0000256" key="1">
    <source>
        <dbReference type="SAM" id="Phobius"/>
    </source>
</evidence>
<reference evidence="2 3" key="1">
    <citation type="submission" date="2019-04" db="EMBL/GenBank/DDBJ databases">
        <title>Three New Species of Nocardioides, Nocardioides euryhalodurans sp. nov., Nocardioides seonyuensis sp. nov. and Nocardioides eburneoflavus sp. nov. Isolated from Soil.</title>
        <authorList>
            <person name="Roh S.G."/>
            <person name="Lee C."/>
            <person name="Kim M.-K."/>
            <person name="Kim S.B."/>
        </authorList>
    </citation>
    <scope>NUCLEOTIDE SEQUENCE [LARGE SCALE GENOMIC DNA]</scope>
    <source>
        <strain evidence="2 3">MMS17-SY213</strain>
    </source>
</reference>
<protein>
    <submittedName>
        <fullName evidence="2">DUF4386 family protein</fullName>
    </submittedName>
</protein>
<accession>A0A4Z1CMP4</accession>
<evidence type="ECO:0000313" key="3">
    <source>
        <dbReference type="Proteomes" id="UP000297496"/>
    </source>
</evidence>
<proteinExistence type="predicted"/>
<dbReference type="EMBL" id="SRRO01000001">
    <property type="protein sequence ID" value="TGN65379.1"/>
    <property type="molecule type" value="Genomic_DNA"/>
</dbReference>
<feature type="transmembrane region" description="Helical" evidence="1">
    <location>
        <begin position="174"/>
        <end position="193"/>
    </location>
</feature>
<sequence>MTTTTQARVAAASLALASLLAIAGFTVLGIVFEYPQILEEPTSDVLALFRENQTSVTTWFFVLVVSAALMAPAGVALDRLAGGRLGRWIAILGIGAATVQVIGLQRWVTLVPGIASDALDPAARDDAEARFELWHTLLGKVLGETIGYALTAIFTVLVVRALRGRVLPRWAAAAGYTAAALIATGVAVPVVSAASLTNFAGYVVWCAWLLLVSWLLVRTYGVQRPSVRHHDQRVSA</sequence>
<evidence type="ECO:0000313" key="2">
    <source>
        <dbReference type="EMBL" id="TGN65379.1"/>
    </source>
</evidence>
<dbReference type="OrthoDB" id="326446at2"/>
<keyword evidence="1" id="KW-1133">Transmembrane helix</keyword>
<gene>
    <name evidence="2" type="ORF">EXE59_16505</name>
</gene>
<feature type="transmembrane region" description="Helical" evidence="1">
    <location>
        <begin position="89"/>
        <end position="108"/>
    </location>
</feature>